<protein>
    <recommendedName>
        <fullName evidence="3">Methyltransferase</fullName>
        <ecNumber evidence="3">2.1.1.-</ecNumber>
    </recommendedName>
</protein>
<dbReference type="GO" id="GO:0032259">
    <property type="term" value="P:methylation"/>
    <property type="evidence" value="ECO:0007669"/>
    <property type="project" value="UniProtKB-KW"/>
</dbReference>
<dbReference type="GO" id="GO:0003677">
    <property type="term" value="F:DNA binding"/>
    <property type="evidence" value="ECO:0007669"/>
    <property type="project" value="InterPro"/>
</dbReference>
<evidence type="ECO:0000256" key="2">
    <source>
        <dbReference type="ARBA" id="ARBA00022679"/>
    </source>
</evidence>
<evidence type="ECO:0000259" key="5">
    <source>
        <dbReference type="Pfam" id="PF01555"/>
    </source>
</evidence>
<organism evidence="6 7">
    <name type="scientific">Stratiformator vulcanicus</name>
    <dbReference type="NCBI Taxonomy" id="2527980"/>
    <lineage>
        <taxon>Bacteria</taxon>
        <taxon>Pseudomonadati</taxon>
        <taxon>Planctomycetota</taxon>
        <taxon>Planctomycetia</taxon>
        <taxon>Planctomycetales</taxon>
        <taxon>Planctomycetaceae</taxon>
        <taxon>Stratiformator</taxon>
    </lineage>
</organism>
<dbReference type="REBASE" id="356945">
    <property type="entry name" value="M.PbaPan189ORF41570P"/>
</dbReference>
<feature type="compositionally biased region" description="Basic residues" evidence="4">
    <location>
        <begin position="121"/>
        <end position="130"/>
    </location>
</feature>
<gene>
    <name evidence="6" type="ORF">Pan189_41570</name>
</gene>
<comment type="similarity">
    <text evidence="3">Belongs to the N(4)/N(6)-methyltransferase family.</text>
</comment>
<feature type="compositionally biased region" description="Polar residues" evidence="4">
    <location>
        <begin position="351"/>
        <end position="375"/>
    </location>
</feature>
<evidence type="ECO:0000256" key="1">
    <source>
        <dbReference type="ARBA" id="ARBA00022603"/>
    </source>
</evidence>
<keyword evidence="1 6" id="KW-0489">Methyltransferase</keyword>
<sequence>MSIDFNHSGRNWGILVGDVLDRLSDLPDRSVQCVATSPPYWGLRDYQHEGQIGLEASPVEFISRMVEVFDEVGRVLRDDGTLWLNLGDTYVSKPKGSMNGQDKSGLTSTRTQEHSPSGINKRVRSGHAGKHAYVADYPVDGPNRNKSANRRDGADVSPLSHAHKGVESLKEKNLVGIPWRVALALQDAGWYLRQDIIWAKKSPMPESVRDRCSKAHEYIFLLTKSPNYFYDSVAVREAATGGVKANASFIASVYNATRDDLPTDRNKRGVWSADYGIDDAEALWEFLNADVGGGDLWTFSTEPFGEAHFATFPSAVPRTCIKAGTSAVGACPTCGAPWERIVERNREATRPGTNSKVNRASNDEASPYEQQNGSIVGNRDPNRHQTTFRTIGWQPTCDHEHTRDELVPCVVLDPFVGSGTTVRAAIDLGRIGWGIELNPEYAELAERRILRPAKSKTPPKPTPGKSHSSKMRCRRE</sequence>
<accession>A0A517R785</accession>
<keyword evidence="2 6" id="KW-0808">Transferase</keyword>
<evidence type="ECO:0000313" key="6">
    <source>
        <dbReference type="EMBL" id="QDT39748.1"/>
    </source>
</evidence>
<reference evidence="6 7" key="1">
    <citation type="submission" date="2019-02" db="EMBL/GenBank/DDBJ databases">
        <title>Deep-cultivation of Planctomycetes and their phenomic and genomic characterization uncovers novel biology.</title>
        <authorList>
            <person name="Wiegand S."/>
            <person name="Jogler M."/>
            <person name="Boedeker C."/>
            <person name="Pinto D."/>
            <person name="Vollmers J."/>
            <person name="Rivas-Marin E."/>
            <person name="Kohn T."/>
            <person name="Peeters S.H."/>
            <person name="Heuer A."/>
            <person name="Rast P."/>
            <person name="Oberbeckmann S."/>
            <person name="Bunk B."/>
            <person name="Jeske O."/>
            <person name="Meyerdierks A."/>
            <person name="Storesund J.E."/>
            <person name="Kallscheuer N."/>
            <person name="Luecker S."/>
            <person name="Lage O.M."/>
            <person name="Pohl T."/>
            <person name="Merkel B.J."/>
            <person name="Hornburger P."/>
            <person name="Mueller R.-W."/>
            <person name="Bruemmer F."/>
            <person name="Labrenz M."/>
            <person name="Spormann A.M."/>
            <person name="Op den Camp H."/>
            <person name="Overmann J."/>
            <person name="Amann R."/>
            <person name="Jetten M.S.M."/>
            <person name="Mascher T."/>
            <person name="Medema M.H."/>
            <person name="Devos D.P."/>
            <person name="Kaster A.-K."/>
            <person name="Ovreas L."/>
            <person name="Rohde M."/>
            <person name="Galperin M.Y."/>
            <person name="Jogler C."/>
        </authorList>
    </citation>
    <scope>NUCLEOTIDE SEQUENCE [LARGE SCALE GENOMIC DNA]</scope>
    <source>
        <strain evidence="6 7">Pan189</strain>
    </source>
</reference>
<keyword evidence="7" id="KW-1185">Reference proteome</keyword>
<name>A0A517R785_9PLAN</name>
<feature type="region of interest" description="Disordered" evidence="4">
    <location>
        <begin position="345"/>
        <end position="383"/>
    </location>
</feature>
<dbReference type="InterPro" id="IPR029063">
    <property type="entry name" value="SAM-dependent_MTases_sf"/>
</dbReference>
<evidence type="ECO:0000256" key="4">
    <source>
        <dbReference type="SAM" id="MobiDB-lite"/>
    </source>
</evidence>
<dbReference type="Proteomes" id="UP000317318">
    <property type="component" value="Chromosome"/>
</dbReference>
<feature type="region of interest" description="Disordered" evidence="4">
    <location>
        <begin position="94"/>
        <end position="159"/>
    </location>
</feature>
<feature type="domain" description="DNA methylase N-4/N-6" evidence="5">
    <location>
        <begin position="31"/>
        <end position="325"/>
    </location>
</feature>
<evidence type="ECO:0000313" key="7">
    <source>
        <dbReference type="Proteomes" id="UP000317318"/>
    </source>
</evidence>
<dbReference type="KEGG" id="svp:Pan189_41570"/>
<dbReference type="RefSeq" id="WP_310820818.1">
    <property type="nucleotide sequence ID" value="NZ_CP036268.1"/>
</dbReference>
<dbReference type="EMBL" id="CP036268">
    <property type="protein sequence ID" value="QDT39748.1"/>
    <property type="molecule type" value="Genomic_DNA"/>
</dbReference>
<dbReference type="GO" id="GO:0008170">
    <property type="term" value="F:N-methyltransferase activity"/>
    <property type="evidence" value="ECO:0007669"/>
    <property type="project" value="InterPro"/>
</dbReference>
<dbReference type="SUPFAM" id="SSF53335">
    <property type="entry name" value="S-adenosyl-L-methionine-dependent methyltransferases"/>
    <property type="match status" value="2"/>
</dbReference>
<dbReference type="AlphaFoldDB" id="A0A517R785"/>
<evidence type="ECO:0000256" key="3">
    <source>
        <dbReference type="RuleBase" id="RU362026"/>
    </source>
</evidence>
<feature type="region of interest" description="Disordered" evidence="4">
    <location>
        <begin position="449"/>
        <end position="476"/>
    </location>
</feature>
<dbReference type="PRINTS" id="PR00508">
    <property type="entry name" value="S21N4MTFRASE"/>
</dbReference>
<dbReference type="Pfam" id="PF01555">
    <property type="entry name" value="N6_N4_Mtase"/>
    <property type="match status" value="2"/>
</dbReference>
<dbReference type="EC" id="2.1.1.-" evidence="3"/>
<dbReference type="InterPro" id="IPR002941">
    <property type="entry name" value="DNA_methylase_N4/N6"/>
</dbReference>
<dbReference type="Gene3D" id="3.40.50.150">
    <property type="entry name" value="Vaccinia Virus protein VP39"/>
    <property type="match status" value="2"/>
</dbReference>
<feature type="compositionally biased region" description="Basic residues" evidence="4">
    <location>
        <begin position="467"/>
        <end position="476"/>
    </location>
</feature>
<proteinExistence type="inferred from homology"/>
<feature type="compositionally biased region" description="Polar residues" evidence="4">
    <location>
        <begin position="98"/>
        <end position="118"/>
    </location>
</feature>
<dbReference type="InterPro" id="IPR001091">
    <property type="entry name" value="RM_Methyltransferase"/>
</dbReference>
<feature type="domain" description="DNA methylase N-4/N-6" evidence="5">
    <location>
        <begin position="410"/>
        <end position="446"/>
    </location>
</feature>